<evidence type="ECO:0000313" key="3">
    <source>
        <dbReference type="EMBL" id="AMZ70115.1"/>
    </source>
</evidence>
<dbReference type="EMBL" id="CP015225">
    <property type="protein sequence ID" value="AMZ70115.1"/>
    <property type="molecule type" value="Genomic_DNA"/>
</dbReference>
<evidence type="ECO:0000256" key="1">
    <source>
        <dbReference type="SAM" id="MobiDB-lite"/>
    </source>
</evidence>
<reference evidence="4" key="1">
    <citation type="submission" date="2016-04" db="EMBL/GenBank/DDBJ databases">
        <authorList>
            <person name="Ray J."/>
            <person name="Price M."/>
            <person name="Deutschbauer A."/>
        </authorList>
    </citation>
    <scope>NUCLEOTIDE SEQUENCE [LARGE SCALE GENOMIC DNA]</scope>
    <source>
        <strain evidence="4">FW300-N2E2</strain>
    </source>
</reference>
<dbReference type="RefSeq" id="WP_063320752.1">
    <property type="nucleotide sequence ID" value="NZ_CP015225.1"/>
</dbReference>
<evidence type="ECO:0000259" key="2">
    <source>
        <dbReference type="Pfam" id="PF20178"/>
    </source>
</evidence>
<accession>A0A159ZRZ3</accession>
<sequence>MTSSSPADSPSALAQSVGLQFSSRPTFEQFAQRMLEQAIQEKYPTLVFDLSKTRLATPDPASRGYLLDPFMPRVLDYLALGTPVEFKDRNGRRSFLSDSPPRLLAPDDGKLEMKVIEKLLLELPWTVPIGLEDALTRYWNANIDTGPQDDKQDGTSRWQWLSEVLRNLAQIRSLQQQDLTGQAREALGQIVQWPDREQRFRRHGQSAVYAYSLETRLTRDGSSSLLTSSDILLIQCKNNATLLLLCSPAGAVQVFDSLEAFTQHWGALIASQYIVDSVTCQRNEISGNAFETQAALILEQQLADLQAVQLPARIGLPDLQALYNELSDPARYLLDAPRPMPVTSARIAPLIPDWLRQASVLDRTKIQQYSLALASAKKRNQGRTFLSDIQDIKAFAADALLKCMGQANDSSPVKAQANQYQPDDVELTFSAAAGYPGTIGIVEKRTMSLTELAINNLVARPGVDPVLTHRRGLALPVWLTADFITRKGGLIEQVDIGTTYPRYLQQNLLDGGPRTQERQRMFADEMPAQLPLDALKQLLNQENGMTRQGLALIEALLKPDADEQRVAGRPVVIRHLAFLRKPEAHPDTVTNMFIIEPEDVATGPHVLYRPLYTPSLQQYPTRQALLQAIVAPGDLQQSVLAWMSDAARPIYANGGFQEPHIVRFYQGDEFSLPDKPAPATLAVDSVNDELRQFLRNGELMQYLYGSNARALVTQADRDSVSNSESRWAVLLHGGSLLFNTLLLPLLRGPAMATAWLWNLMASASQDIPSLSSEDAVTRELAAVDLLLNLGMLLLQFPSISAPPHAPLPESLKEQAMRPPAPRTIPEQWPAPAPPSIHEGSVALPGERFGDSGASLDLSFASARRRLTAEQLARLQRFEVSRPASLPEPTKYGPYTGLYVIRNTWHALVDGKMYQVTPESDGSAIIVNPLAPRDPAQNGPVLQADARGNWSIDLRLRLRGGMPPKRLAKLRDIKTQRAAELSELLKNYYKGEADEQRALDTAQEVMTRTQAGNFTEAQRADKRARFYKLLEKQTDTYLKLLDNVTEYASHDMQLPPGIIRALMENVVNNARKGFLINEFELTALDAAYGQFTQDYSTLQANVAGNVLDYFNYLDALSDINDRSIYWLELRDRYLEALLNLGAAGAQVFERLTRDRPLGERTPLATKALQLPTLASLIFKDPDSNLPENLHSVTKLLMEQARSQSDLSTYELTPSEQIEVLESLVEHYGAALDAMQGMKALNAADMDTSYFGRLFRLVEGLYEEASTKLAAEIKPEPQPRKRPPKRSRTVAGRPQKKVIKTRKSGVLIGDLKPAGTSLPIEVVELRSEVDDRLLATYSQHDDVWDLVEVQRPAPAPRTRSVKAIKADARKLLGQLDNSLANAERYKTQCRFPQEIEEILSNEASRYRKLSEELERAFTASKNPRTAADQTLTEQLSNAVSRLTTRGSELRTELSLKLPPTDSNLRYLFEKNLVQVARLGERIALKGERKDFLQEYAINDRDGWPLWYAHFHYETADTPKADFSVAHLKTKEQRKEHYHSMLAKAKSPYAVVNVHRGQIGRPLAQSKFLPLAP</sequence>
<proteinExistence type="predicted"/>
<feature type="domain" description="Dermonecrotic toxin N-terminal" evidence="2">
    <location>
        <begin position="387"/>
        <end position="630"/>
    </location>
</feature>
<feature type="compositionally biased region" description="Basic residues" evidence="1">
    <location>
        <begin position="1278"/>
        <end position="1294"/>
    </location>
</feature>
<dbReference type="InterPro" id="IPR046673">
    <property type="entry name" value="ToxA_N"/>
</dbReference>
<gene>
    <name evidence="3" type="ORF">TK06_03005</name>
</gene>
<dbReference type="Pfam" id="PF20178">
    <property type="entry name" value="ToxA_N"/>
    <property type="match status" value="1"/>
</dbReference>
<evidence type="ECO:0000313" key="4">
    <source>
        <dbReference type="Proteomes" id="UP000076083"/>
    </source>
</evidence>
<organism evidence="3 4">
    <name type="scientific">Pseudomonas fluorescens</name>
    <dbReference type="NCBI Taxonomy" id="294"/>
    <lineage>
        <taxon>Bacteria</taxon>
        <taxon>Pseudomonadati</taxon>
        <taxon>Pseudomonadota</taxon>
        <taxon>Gammaproteobacteria</taxon>
        <taxon>Pseudomonadales</taxon>
        <taxon>Pseudomonadaceae</taxon>
        <taxon>Pseudomonas</taxon>
    </lineage>
</organism>
<dbReference type="Proteomes" id="UP000076083">
    <property type="component" value="Chromosome"/>
</dbReference>
<reference evidence="3 4" key="2">
    <citation type="journal article" date="2018" name="Nature">
        <title>Mutant phenotypes for thousands of bacterial genes of unknown function.</title>
        <authorList>
            <person name="Price M.N."/>
            <person name="Wetmore K.M."/>
            <person name="Waters R.J."/>
            <person name="Callaghan M."/>
            <person name="Ray J."/>
            <person name="Liu H."/>
            <person name="Kuehl J.V."/>
            <person name="Melnyk R.A."/>
            <person name="Lamson J.S."/>
            <person name="Suh Y."/>
            <person name="Carlson H.K."/>
            <person name="Esquivel Z."/>
            <person name="Sadeeshkumar H."/>
            <person name="Chakraborty R."/>
            <person name="Zane G.M."/>
            <person name="Rubin B.E."/>
            <person name="Wall J.D."/>
            <person name="Visel A."/>
            <person name="Bristow J."/>
            <person name="Blow M.J."/>
            <person name="Arkin A.P."/>
            <person name="Deutschbauer A.M."/>
        </authorList>
    </citation>
    <scope>NUCLEOTIDE SEQUENCE [LARGE SCALE GENOMIC DNA]</scope>
    <source>
        <strain evidence="3 4">FW300-N2E2</strain>
    </source>
</reference>
<feature type="region of interest" description="Disordered" evidence="1">
    <location>
        <begin position="1270"/>
        <end position="1294"/>
    </location>
</feature>
<name>A0A159ZRZ3_PSEFL</name>
<protein>
    <recommendedName>
        <fullName evidence="2">Dermonecrotic toxin N-terminal domain-containing protein</fullName>
    </recommendedName>
</protein>